<keyword evidence="4" id="KW-1185">Reference proteome</keyword>
<feature type="non-terminal residue" evidence="3">
    <location>
        <position position="99"/>
    </location>
</feature>
<organism evidence="3 4">
    <name type="scientific">Cryomyces antarcticus</name>
    <dbReference type="NCBI Taxonomy" id="329879"/>
    <lineage>
        <taxon>Eukaryota</taxon>
        <taxon>Fungi</taxon>
        <taxon>Dikarya</taxon>
        <taxon>Ascomycota</taxon>
        <taxon>Pezizomycotina</taxon>
        <taxon>Dothideomycetes</taxon>
        <taxon>Dothideomycetes incertae sedis</taxon>
        <taxon>Cryomyces</taxon>
    </lineage>
</organism>
<feature type="non-terminal residue" evidence="3">
    <location>
        <position position="1"/>
    </location>
</feature>
<gene>
    <name evidence="3" type="primary">PSE1_4</name>
    <name evidence="3" type="ORF">LTR16_011535</name>
</gene>
<dbReference type="InterPro" id="IPR011989">
    <property type="entry name" value="ARM-like"/>
</dbReference>
<evidence type="ECO:0000313" key="4">
    <source>
        <dbReference type="Proteomes" id="UP001357485"/>
    </source>
</evidence>
<comment type="caution">
    <text evidence="3">The sequence shown here is derived from an EMBL/GenBank/DDBJ whole genome shotgun (WGS) entry which is preliminary data.</text>
</comment>
<reference evidence="3 4" key="1">
    <citation type="submission" date="2023-08" db="EMBL/GenBank/DDBJ databases">
        <title>Black Yeasts Isolated from many extreme environments.</title>
        <authorList>
            <person name="Coleine C."/>
            <person name="Stajich J.E."/>
            <person name="Selbmann L."/>
        </authorList>
    </citation>
    <scope>NUCLEOTIDE SEQUENCE [LARGE SCALE GENOMIC DNA]</scope>
    <source>
        <strain evidence="3 4">CCFEE 536</strain>
    </source>
</reference>
<sequence length="99" mass="11075">EPWPELLGALFQASQSDDSGHRETAFRIFAMTPGIIEKQHEDVVLAAFTKGFKDDASSVRLAAMEAFASFFRSINKKSQQKYYALIPDILNILPPIKDS</sequence>
<dbReference type="Gene3D" id="1.25.10.10">
    <property type="entry name" value="Leucine-rich Repeat Variant"/>
    <property type="match status" value="1"/>
</dbReference>
<dbReference type="Proteomes" id="UP001357485">
    <property type="component" value="Unassembled WGS sequence"/>
</dbReference>
<dbReference type="InterPro" id="IPR021133">
    <property type="entry name" value="HEAT_type_2"/>
</dbReference>
<proteinExistence type="predicted"/>
<protein>
    <submittedName>
        <fullName evidence="3">Importin subunit beta-3</fullName>
    </submittedName>
</protein>
<feature type="repeat" description="HEAT" evidence="1">
    <location>
        <begin position="44"/>
        <end position="82"/>
    </location>
</feature>
<dbReference type="EMBL" id="JAVRRA010011814">
    <property type="protein sequence ID" value="KAK5239759.1"/>
    <property type="molecule type" value="Genomic_DNA"/>
</dbReference>
<dbReference type="InterPro" id="IPR016024">
    <property type="entry name" value="ARM-type_fold"/>
</dbReference>
<accession>A0ABR0LS79</accession>
<feature type="domain" description="IPO4/5-like TPR repeats" evidence="2">
    <location>
        <begin position="2"/>
        <end position="96"/>
    </location>
</feature>
<evidence type="ECO:0000259" key="2">
    <source>
        <dbReference type="Pfam" id="PF25780"/>
    </source>
</evidence>
<dbReference type="PROSITE" id="PS50077">
    <property type="entry name" value="HEAT_REPEAT"/>
    <property type="match status" value="1"/>
</dbReference>
<dbReference type="SUPFAM" id="SSF48371">
    <property type="entry name" value="ARM repeat"/>
    <property type="match status" value="1"/>
</dbReference>
<evidence type="ECO:0000313" key="3">
    <source>
        <dbReference type="EMBL" id="KAK5239759.1"/>
    </source>
</evidence>
<dbReference type="Pfam" id="PF25780">
    <property type="entry name" value="TPR_IPO5"/>
    <property type="match status" value="1"/>
</dbReference>
<evidence type="ECO:0000256" key="1">
    <source>
        <dbReference type="PROSITE-ProRule" id="PRU00103"/>
    </source>
</evidence>
<name>A0ABR0LS79_9PEZI</name>
<dbReference type="InterPro" id="IPR057672">
    <property type="entry name" value="TPR_IPO4/5"/>
</dbReference>